<dbReference type="Proteomes" id="UP000740883">
    <property type="component" value="Unassembled WGS sequence"/>
</dbReference>
<organism evidence="1 2">
    <name type="scientific">Nosema granulosis</name>
    <dbReference type="NCBI Taxonomy" id="83296"/>
    <lineage>
        <taxon>Eukaryota</taxon>
        <taxon>Fungi</taxon>
        <taxon>Fungi incertae sedis</taxon>
        <taxon>Microsporidia</taxon>
        <taxon>Nosematidae</taxon>
        <taxon>Nosema</taxon>
    </lineage>
</organism>
<evidence type="ECO:0000313" key="1">
    <source>
        <dbReference type="EMBL" id="KAF9763726.1"/>
    </source>
</evidence>
<dbReference type="AlphaFoldDB" id="A0A9P6GZ66"/>
<gene>
    <name evidence="1" type="ORF">NGRA_1095</name>
</gene>
<sequence>MRSKHHLGEKLGCVVADTSTRPSIREEKTFFSANTEIDPNVEMARSGVDSLIRPASKKLTLVLSCKSCEISLFSIMSSKGSGHVRRSKDRLIGGYPSVFGMVEERPVIIVFACRLLARVGVSKLVLSLCVVNVAVIKRLYMFLCCCACGKGVWCGDHRWQTGTRLKLYKPVKEPPYTRSLESQELGPWVGTP</sequence>
<proteinExistence type="predicted"/>
<reference evidence="1 2" key="1">
    <citation type="journal article" date="2020" name="Genome Biol. Evol.">
        <title>Comparative genomics of strictly vertically transmitted, feminizing microsporidia endosymbionts of amphipod crustaceans.</title>
        <authorList>
            <person name="Cormier A."/>
            <person name="Chebbi M.A."/>
            <person name="Giraud I."/>
            <person name="Wattier R."/>
            <person name="Teixeira M."/>
            <person name="Gilbert C."/>
            <person name="Rigaud T."/>
            <person name="Cordaux R."/>
        </authorList>
    </citation>
    <scope>NUCLEOTIDE SEQUENCE [LARGE SCALE GENOMIC DNA]</scope>
    <source>
        <strain evidence="1 2">Ou3-Ou53</strain>
    </source>
</reference>
<name>A0A9P6GZ66_9MICR</name>
<accession>A0A9P6GZ66</accession>
<protein>
    <submittedName>
        <fullName evidence="1">Uncharacterized protein</fullName>
    </submittedName>
</protein>
<evidence type="ECO:0000313" key="2">
    <source>
        <dbReference type="Proteomes" id="UP000740883"/>
    </source>
</evidence>
<comment type="caution">
    <text evidence="1">The sequence shown here is derived from an EMBL/GenBank/DDBJ whole genome shotgun (WGS) entry which is preliminary data.</text>
</comment>
<dbReference type="EMBL" id="SBJO01000058">
    <property type="protein sequence ID" value="KAF9763726.1"/>
    <property type="molecule type" value="Genomic_DNA"/>
</dbReference>
<keyword evidence="2" id="KW-1185">Reference proteome</keyword>